<dbReference type="SUPFAM" id="SSF56925">
    <property type="entry name" value="OMPA-like"/>
    <property type="match status" value="1"/>
</dbReference>
<evidence type="ECO:0000313" key="12">
    <source>
        <dbReference type="Proteomes" id="UP000188268"/>
    </source>
</evidence>
<keyword evidence="5" id="KW-0472">Membrane</keyword>
<evidence type="ECO:0000256" key="9">
    <source>
        <dbReference type="ARBA" id="ARBA00080173"/>
    </source>
</evidence>
<comment type="similarity">
    <text evidence="2">Belongs to the PsbO family.</text>
</comment>
<evidence type="ECO:0000256" key="5">
    <source>
        <dbReference type="ARBA" id="ARBA00023136"/>
    </source>
</evidence>
<keyword evidence="3" id="KW-0602">Photosynthesis</keyword>
<dbReference type="InterPro" id="IPR002628">
    <property type="entry name" value="PsbO"/>
</dbReference>
<evidence type="ECO:0000256" key="4">
    <source>
        <dbReference type="ARBA" id="ARBA00023078"/>
    </source>
</evidence>
<evidence type="ECO:0000256" key="3">
    <source>
        <dbReference type="ARBA" id="ARBA00022531"/>
    </source>
</evidence>
<keyword evidence="7" id="KW-0604">Photosystem II</keyword>
<sequence>MAASLQAAATLMQPTKVGAVPSRTSSVQLRSSQSISKAFGVESSGGRITCSLQNDLKEFAQKCADATKIAGFALATSALVVSGASAEGVPKRLTFDEIQSKTYMEVKGSGTANQCPTIEGGVDKFAFKPGKYYAKKFCLEPTSFTVKAEGVNKNSPPEFQKTKLMTRLTYTLDEIEGPFEVSPDGTVKFEEKDGIDYAAVTVQLPGGERVPFLFTIKQLVASGKPESFGGDFLVPSYRGSSFLDPKGRGGSTGYDNAVALPAGGRGDEEELAKENNKSAASSSGKITLSVTGTKPDTGEVIGVFESVQPSDTDLGAKTPKDVKITGIWYAQLEQ</sequence>
<dbReference type="OrthoDB" id="2860at2759"/>
<reference evidence="11 12" key="1">
    <citation type="submission" date="2013-09" db="EMBL/GenBank/DDBJ databases">
        <title>Corchorus capsularis genome sequencing.</title>
        <authorList>
            <person name="Alam M."/>
            <person name="Haque M.S."/>
            <person name="Islam M.S."/>
            <person name="Emdad E.M."/>
            <person name="Islam M.M."/>
            <person name="Ahmed B."/>
            <person name="Halim A."/>
            <person name="Hossen Q.M.M."/>
            <person name="Hossain M.Z."/>
            <person name="Ahmed R."/>
            <person name="Khan M.M."/>
            <person name="Islam R."/>
            <person name="Rashid M.M."/>
            <person name="Khan S.A."/>
            <person name="Rahman M.S."/>
            <person name="Alam M."/>
        </authorList>
    </citation>
    <scope>NUCLEOTIDE SEQUENCE [LARGE SCALE GENOMIC DNA]</scope>
    <source>
        <strain evidence="12">cv. CVL-1</strain>
        <tissue evidence="11">Whole seedling</tissue>
    </source>
</reference>
<dbReference type="FunFam" id="3.30.2050.10:FF:000001">
    <property type="entry name" value="Oxygen-evolving enhancer protein 1, chloroplastic"/>
    <property type="match status" value="1"/>
</dbReference>
<accession>A0A1R3GFC7</accession>
<protein>
    <recommendedName>
        <fullName evidence="9">33 kDa subunit of oxygen evolving system of photosystem II</fullName>
    </recommendedName>
    <alternativeName>
        <fullName evidence="8">33 kDa thylakoid membrane protein</fullName>
    </alternativeName>
    <alternativeName>
        <fullName evidence="10">OEC 33 kDa subunit</fullName>
    </alternativeName>
</protein>
<dbReference type="GO" id="GO:0010205">
    <property type="term" value="P:photoinhibition"/>
    <property type="evidence" value="ECO:0007669"/>
    <property type="project" value="UniProtKB-ARBA"/>
</dbReference>
<dbReference type="Gene3D" id="2.40.160.30">
    <property type="entry name" value="Photosystem II, cytochrome c-550 precursor"/>
    <property type="match status" value="1"/>
</dbReference>
<gene>
    <name evidence="11" type="ORF">CCACVL1_26257</name>
</gene>
<evidence type="ECO:0000256" key="6">
    <source>
        <dbReference type="ARBA" id="ARBA00023211"/>
    </source>
</evidence>
<evidence type="ECO:0000256" key="2">
    <source>
        <dbReference type="ARBA" id="ARBA00009838"/>
    </source>
</evidence>
<dbReference type="InterPro" id="IPR011250">
    <property type="entry name" value="OMP/PagP_B-barrel"/>
</dbReference>
<comment type="subcellular location">
    <subcellularLocation>
        <location evidence="1">Plastid</location>
        <location evidence="1">Chloroplast thylakoid membrane</location>
    </subcellularLocation>
</comment>
<name>A0A1R3GFC7_COCAP</name>
<dbReference type="STRING" id="210143.A0A1R3GFC7"/>
<dbReference type="Gene3D" id="3.30.2050.10">
    <property type="entry name" value="photosynthetic oxygen evolving center domain"/>
    <property type="match status" value="1"/>
</dbReference>
<dbReference type="GO" id="GO:0010207">
    <property type="term" value="P:photosystem II assembly"/>
    <property type="evidence" value="ECO:0007669"/>
    <property type="project" value="InterPro"/>
</dbReference>
<evidence type="ECO:0000313" key="11">
    <source>
        <dbReference type="EMBL" id="OMO56793.1"/>
    </source>
</evidence>
<dbReference type="GO" id="GO:0008266">
    <property type="term" value="F:poly(U) RNA binding"/>
    <property type="evidence" value="ECO:0007669"/>
    <property type="project" value="UniProtKB-ARBA"/>
</dbReference>
<dbReference type="EMBL" id="AWWV01014458">
    <property type="protein sequence ID" value="OMO56793.1"/>
    <property type="molecule type" value="Genomic_DNA"/>
</dbReference>
<dbReference type="GO" id="GO:0009535">
    <property type="term" value="C:chloroplast thylakoid membrane"/>
    <property type="evidence" value="ECO:0007669"/>
    <property type="project" value="UniProtKB-SubCell"/>
</dbReference>
<dbReference type="Pfam" id="PF01716">
    <property type="entry name" value="MSP"/>
    <property type="match status" value="1"/>
</dbReference>
<evidence type="ECO:0000256" key="8">
    <source>
        <dbReference type="ARBA" id="ARBA00078362"/>
    </source>
</evidence>
<keyword evidence="12" id="KW-1185">Reference proteome</keyword>
<keyword evidence="4" id="KW-0793">Thylakoid</keyword>
<dbReference type="OMA" id="THVCKAV"/>
<comment type="caution">
    <text evidence="11">The sequence shown here is derived from an EMBL/GenBank/DDBJ whole genome shotgun (WGS) entry which is preliminary data.</text>
</comment>
<proteinExistence type="inferred from homology"/>
<evidence type="ECO:0000256" key="1">
    <source>
        <dbReference type="ARBA" id="ARBA00004334"/>
    </source>
</evidence>
<organism evidence="11 12">
    <name type="scientific">Corchorus capsularis</name>
    <name type="common">Jute</name>
    <dbReference type="NCBI Taxonomy" id="210143"/>
    <lineage>
        <taxon>Eukaryota</taxon>
        <taxon>Viridiplantae</taxon>
        <taxon>Streptophyta</taxon>
        <taxon>Embryophyta</taxon>
        <taxon>Tracheophyta</taxon>
        <taxon>Spermatophyta</taxon>
        <taxon>Magnoliopsida</taxon>
        <taxon>eudicotyledons</taxon>
        <taxon>Gunneridae</taxon>
        <taxon>Pentapetalae</taxon>
        <taxon>rosids</taxon>
        <taxon>malvids</taxon>
        <taxon>Malvales</taxon>
        <taxon>Malvaceae</taxon>
        <taxon>Grewioideae</taxon>
        <taxon>Apeibeae</taxon>
        <taxon>Corchorus</taxon>
    </lineage>
</organism>
<keyword evidence="6" id="KW-0464">Manganese</keyword>
<dbReference type="PANTHER" id="PTHR34058">
    <property type="entry name" value="OXYGEN-EVOLVING ENHANCER PROTEIN 1-2, CHLOROPLASTIC"/>
    <property type="match status" value="1"/>
</dbReference>
<dbReference type="Gramene" id="OMO56793">
    <property type="protein sequence ID" value="OMO56793"/>
    <property type="gene ID" value="CCACVL1_26257"/>
</dbReference>
<evidence type="ECO:0000256" key="10">
    <source>
        <dbReference type="ARBA" id="ARBA00081293"/>
    </source>
</evidence>
<evidence type="ECO:0000256" key="7">
    <source>
        <dbReference type="ARBA" id="ARBA00023276"/>
    </source>
</evidence>
<dbReference type="GO" id="GO:0042549">
    <property type="term" value="P:photosystem II stabilization"/>
    <property type="evidence" value="ECO:0007669"/>
    <property type="project" value="InterPro"/>
</dbReference>
<dbReference type="GO" id="GO:0009654">
    <property type="term" value="C:photosystem II oxygen evolving complex"/>
    <property type="evidence" value="ECO:0007669"/>
    <property type="project" value="InterPro"/>
</dbReference>
<dbReference type="AlphaFoldDB" id="A0A1R3GFC7"/>
<dbReference type="GO" id="GO:0010242">
    <property type="term" value="F:oxygen evolving activity"/>
    <property type="evidence" value="ECO:0007669"/>
    <property type="project" value="InterPro"/>
</dbReference>
<dbReference type="Proteomes" id="UP000188268">
    <property type="component" value="Unassembled WGS sequence"/>
</dbReference>